<keyword evidence="2" id="KW-0812">Transmembrane</keyword>
<keyword evidence="4" id="KW-1185">Reference proteome</keyword>
<evidence type="ECO:0000256" key="2">
    <source>
        <dbReference type="SAM" id="Phobius"/>
    </source>
</evidence>
<keyword evidence="1" id="KW-0175">Coiled coil</keyword>
<evidence type="ECO:0000313" key="3">
    <source>
        <dbReference type="EMBL" id="MFD1547025.1"/>
    </source>
</evidence>
<comment type="caution">
    <text evidence="3">The sequence shown here is derived from an EMBL/GenBank/DDBJ whole genome shotgun (WGS) entry which is preliminary data.</text>
</comment>
<dbReference type="RefSeq" id="WP_219536568.1">
    <property type="nucleotide sequence ID" value="NZ_JAHKRM010000031.1"/>
</dbReference>
<keyword evidence="2" id="KW-1133">Transmembrane helix</keyword>
<reference evidence="4" key="1">
    <citation type="journal article" date="2019" name="Int. J. Syst. Evol. Microbiol.">
        <title>The Global Catalogue of Microorganisms (GCM) 10K type strain sequencing project: providing services to taxonomists for standard genome sequencing and annotation.</title>
        <authorList>
            <consortium name="The Broad Institute Genomics Platform"/>
            <consortium name="The Broad Institute Genome Sequencing Center for Infectious Disease"/>
            <person name="Wu L."/>
            <person name="Ma J."/>
        </authorList>
    </citation>
    <scope>NUCLEOTIDE SEQUENCE [LARGE SCALE GENOMIC DNA]</scope>
    <source>
        <strain evidence="4">CGMCC 1.15399</strain>
    </source>
</reference>
<protein>
    <recommendedName>
        <fullName evidence="5">DUF1640 domain-containing protein</fullName>
    </recommendedName>
</protein>
<evidence type="ECO:0000313" key="4">
    <source>
        <dbReference type="Proteomes" id="UP001597097"/>
    </source>
</evidence>
<evidence type="ECO:0008006" key="5">
    <source>
        <dbReference type="Google" id="ProtNLM"/>
    </source>
</evidence>
<gene>
    <name evidence="3" type="ORF">ACFSJ0_59005</name>
</gene>
<feature type="transmembrane region" description="Helical" evidence="2">
    <location>
        <begin position="79"/>
        <end position="101"/>
    </location>
</feature>
<feature type="coiled-coil region" evidence="1">
    <location>
        <begin position="45"/>
        <end position="72"/>
    </location>
</feature>
<keyword evidence="2" id="KW-0472">Membrane</keyword>
<dbReference type="EMBL" id="JBHUCM010000070">
    <property type="protein sequence ID" value="MFD1547025.1"/>
    <property type="molecule type" value="Genomic_DNA"/>
</dbReference>
<evidence type="ECO:0000256" key="1">
    <source>
        <dbReference type="SAM" id="Coils"/>
    </source>
</evidence>
<sequence length="106" mass="11956">MADEPTPWELHRTVEALRRTVETGFNALNTRLDRVVTNDLFQAHQAAVQRQFDDHESEIAALKAERDAEKAQRAGDRKLIVTAVFTAFVSPLVILLIQLWLTSKGS</sequence>
<proteinExistence type="predicted"/>
<dbReference type="Proteomes" id="UP001597097">
    <property type="component" value="Unassembled WGS sequence"/>
</dbReference>
<organism evidence="3 4">
    <name type="scientific">Nonomuraea guangzhouensis</name>
    <dbReference type="NCBI Taxonomy" id="1291555"/>
    <lineage>
        <taxon>Bacteria</taxon>
        <taxon>Bacillati</taxon>
        <taxon>Actinomycetota</taxon>
        <taxon>Actinomycetes</taxon>
        <taxon>Streptosporangiales</taxon>
        <taxon>Streptosporangiaceae</taxon>
        <taxon>Nonomuraea</taxon>
    </lineage>
</organism>
<name>A0ABW4GVY1_9ACTN</name>
<accession>A0ABW4GVY1</accession>